<keyword evidence="2" id="KW-1185">Reference proteome</keyword>
<sequence length="157" mass="18393">MEDVRNKEEANIASEHHMVVAKMRLKLNNQWTNRQTGLQSFNAAFLLDTDKLNEFKKKYSTAGSTERRRITGEIKEILTSTCQEMLGRKKHHHKEWISIEILDKIEEMKNKMTTINNSQTRAEKVKAQAEYTEADMRMEKSIRTDKEKYMGNLATKV</sequence>
<dbReference type="STRING" id="48269.A0A183N6S5"/>
<dbReference type="EMBL" id="UZAI01020081">
    <property type="protein sequence ID" value="VDP49525.1"/>
    <property type="molecule type" value="Genomic_DNA"/>
</dbReference>
<evidence type="ECO:0000313" key="2">
    <source>
        <dbReference type="Proteomes" id="UP000277204"/>
    </source>
</evidence>
<name>A0A183N6S5_9TREM</name>
<reference evidence="1 2" key="1">
    <citation type="submission" date="2018-11" db="EMBL/GenBank/DDBJ databases">
        <authorList>
            <consortium name="Pathogen Informatics"/>
        </authorList>
    </citation>
    <scope>NUCLEOTIDE SEQUENCE [LARGE SCALE GENOMIC DNA]</scope>
    <source>
        <strain evidence="1 2">Zambia</strain>
    </source>
</reference>
<gene>
    <name evidence="1" type="ORF">SMRZ_LOCUS24000</name>
</gene>
<protein>
    <submittedName>
        <fullName evidence="1">Uncharacterized protein</fullName>
    </submittedName>
</protein>
<dbReference type="AlphaFoldDB" id="A0A183N6S5"/>
<evidence type="ECO:0000313" key="1">
    <source>
        <dbReference type="EMBL" id="VDP49525.1"/>
    </source>
</evidence>
<dbReference type="Proteomes" id="UP000277204">
    <property type="component" value="Unassembled WGS sequence"/>
</dbReference>
<organism evidence="1 2">
    <name type="scientific">Schistosoma margrebowiei</name>
    <dbReference type="NCBI Taxonomy" id="48269"/>
    <lineage>
        <taxon>Eukaryota</taxon>
        <taxon>Metazoa</taxon>
        <taxon>Spiralia</taxon>
        <taxon>Lophotrochozoa</taxon>
        <taxon>Platyhelminthes</taxon>
        <taxon>Trematoda</taxon>
        <taxon>Digenea</taxon>
        <taxon>Strigeidida</taxon>
        <taxon>Schistosomatoidea</taxon>
        <taxon>Schistosomatidae</taxon>
        <taxon>Schistosoma</taxon>
    </lineage>
</organism>
<accession>A0A183N6S5</accession>
<proteinExistence type="predicted"/>